<evidence type="ECO:0000313" key="2">
    <source>
        <dbReference type="Proteomes" id="UP000636187"/>
    </source>
</evidence>
<evidence type="ECO:0008006" key="3">
    <source>
        <dbReference type="Google" id="ProtNLM"/>
    </source>
</evidence>
<evidence type="ECO:0000313" key="1">
    <source>
        <dbReference type="EMBL" id="MBD2621595.1"/>
    </source>
</evidence>
<dbReference type="RefSeq" id="WP_190720733.1">
    <property type="nucleotide sequence ID" value="NZ_JACJSW010000099.1"/>
</dbReference>
<organism evidence="1 2">
    <name type="scientific">Microcystis flos-aquae FACHB-1344</name>
    <dbReference type="NCBI Taxonomy" id="2692899"/>
    <lineage>
        <taxon>Bacteria</taxon>
        <taxon>Bacillati</taxon>
        <taxon>Cyanobacteriota</taxon>
        <taxon>Cyanophyceae</taxon>
        <taxon>Oscillatoriophycideae</taxon>
        <taxon>Chroococcales</taxon>
        <taxon>Microcystaceae</taxon>
        <taxon>Microcystis</taxon>
    </lineage>
</organism>
<comment type="caution">
    <text evidence="1">The sequence shown here is derived from an EMBL/GenBank/DDBJ whole genome shotgun (WGS) entry which is preliminary data.</text>
</comment>
<dbReference type="Proteomes" id="UP000636187">
    <property type="component" value="Unassembled WGS sequence"/>
</dbReference>
<reference evidence="1 2" key="1">
    <citation type="journal article" date="2020" name="ISME J.">
        <title>Comparative genomics reveals insights into cyanobacterial evolution and habitat adaptation.</title>
        <authorList>
            <person name="Chen M.Y."/>
            <person name="Teng W.K."/>
            <person name="Zhao L."/>
            <person name="Hu C.X."/>
            <person name="Zhou Y.K."/>
            <person name="Han B.P."/>
            <person name="Song L.R."/>
            <person name="Shu W.S."/>
        </authorList>
    </citation>
    <scope>NUCLEOTIDE SEQUENCE [LARGE SCALE GENOMIC DNA]</scope>
    <source>
        <strain evidence="1 2">FACHB-1344</strain>
    </source>
</reference>
<keyword evidence="2" id="KW-1185">Reference proteome</keyword>
<gene>
    <name evidence="1" type="ORF">H6G48_07875</name>
</gene>
<proteinExistence type="predicted"/>
<dbReference type="EMBL" id="JACJSW010000099">
    <property type="protein sequence ID" value="MBD2621595.1"/>
    <property type="molecule type" value="Genomic_DNA"/>
</dbReference>
<name>A0ABR8HQ63_9CHRO</name>
<sequence length="98" mass="10726">MTKSRNKSSKTQSSDQKLNIINAKAAGIDLGAREHWVCVPQEVCQENTRSFGCTTPDLLLLADWLEECGITSVAMESTGVEWIPGSSIFANCFQSRTS</sequence>
<protein>
    <recommendedName>
        <fullName evidence="3">Transposase</fullName>
    </recommendedName>
</protein>
<accession>A0ABR8HQ63</accession>